<dbReference type="AlphaFoldDB" id="A0A1H6LHV4"/>
<name>A0A1H6LHV4_9FLAO</name>
<dbReference type="Proteomes" id="UP000199634">
    <property type="component" value="Unassembled WGS sequence"/>
</dbReference>
<accession>A0A1H6LHV4</accession>
<evidence type="ECO:0000313" key="1">
    <source>
        <dbReference type="EMBL" id="SEH88147.1"/>
    </source>
</evidence>
<evidence type="ECO:0000313" key="2">
    <source>
        <dbReference type="Proteomes" id="UP000199634"/>
    </source>
</evidence>
<keyword evidence="2" id="KW-1185">Reference proteome</keyword>
<gene>
    <name evidence="1" type="ORF">SAMN02927937_01929</name>
</gene>
<reference evidence="1 2" key="1">
    <citation type="submission" date="2016-10" db="EMBL/GenBank/DDBJ databases">
        <authorList>
            <person name="de Groot N.N."/>
        </authorList>
    </citation>
    <scope>NUCLEOTIDE SEQUENCE [LARGE SCALE GENOMIC DNA]</scope>
    <source>
        <strain evidence="1 2">CGMCC 1.10825</strain>
    </source>
</reference>
<proteinExistence type="predicted"/>
<dbReference type="EMBL" id="FNXE01000026">
    <property type="protein sequence ID" value="SEH88147.1"/>
    <property type="molecule type" value="Genomic_DNA"/>
</dbReference>
<dbReference type="STRING" id="1159016.SAMN02927937_01929"/>
<dbReference type="RefSeq" id="WP_091099667.1">
    <property type="nucleotide sequence ID" value="NZ_FNXE01000026.1"/>
</dbReference>
<dbReference type="OrthoDB" id="1493159at2"/>
<sequence>MKQFFVLLLFMGIVTVSCKGDDSNCCPHPDPTNCNKFSVIDETKYSQTDTSNYTITNVVLNGDCLEITIGASGCDPNNWDMNLFVSELIVETNPAQYKTKTELINNEACLAVFQKTVSFDLTTLQMPGANQVQLTIEGWNTPILYQY</sequence>
<organism evidence="1 2">
    <name type="scientific">Paenimyroides marinum</name>
    <dbReference type="NCBI Taxonomy" id="1159016"/>
    <lineage>
        <taxon>Bacteria</taxon>
        <taxon>Pseudomonadati</taxon>
        <taxon>Bacteroidota</taxon>
        <taxon>Flavobacteriia</taxon>
        <taxon>Flavobacteriales</taxon>
        <taxon>Flavobacteriaceae</taxon>
        <taxon>Paenimyroides</taxon>
    </lineage>
</organism>
<dbReference type="PROSITE" id="PS51257">
    <property type="entry name" value="PROKAR_LIPOPROTEIN"/>
    <property type="match status" value="1"/>
</dbReference>
<protein>
    <submittedName>
        <fullName evidence="1">Uncharacterized protein</fullName>
    </submittedName>
</protein>